<dbReference type="PANTHER" id="PTHR43520:SF8">
    <property type="entry name" value="P-TYPE CU(+) TRANSPORTER"/>
    <property type="match status" value="1"/>
</dbReference>
<protein>
    <recommendedName>
        <fullName evidence="3">P-type ATPase A domain-containing protein</fullName>
    </recommendedName>
</protein>
<dbReference type="InterPro" id="IPR008250">
    <property type="entry name" value="ATPase_P-typ_transduc_dom_A_sf"/>
</dbReference>
<dbReference type="InterPro" id="IPR059000">
    <property type="entry name" value="ATPase_P-type_domA"/>
</dbReference>
<keyword evidence="5" id="KW-1185">Reference proteome</keyword>
<sequence length="55" mass="5703">EEQVSVELVQRGDVVKVAPGGKFPVDGRVIEGTSMADESLITGKTLTQSAGVCVD</sequence>
<dbReference type="Gene3D" id="2.70.150.10">
    <property type="entry name" value="Calcium-transporting ATPase, cytoplasmic transduction domain A"/>
    <property type="match status" value="1"/>
</dbReference>
<feature type="non-terminal residue" evidence="4">
    <location>
        <position position="1"/>
    </location>
</feature>
<evidence type="ECO:0000313" key="5">
    <source>
        <dbReference type="Proteomes" id="UP001529510"/>
    </source>
</evidence>
<organism evidence="4 5">
    <name type="scientific">Cirrhinus mrigala</name>
    <name type="common">Mrigala</name>
    <dbReference type="NCBI Taxonomy" id="683832"/>
    <lineage>
        <taxon>Eukaryota</taxon>
        <taxon>Metazoa</taxon>
        <taxon>Chordata</taxon>
        <taxon>Craniata</taxon>
        <taxon>Vertebrata</taxon>
        <taxon>Euteleostomi</taxon>
        <taxon>Actinopterygii</taxon>
        <taxon>Neopterygii</taxon>
        <taxon>Teleostei</taxon>
        <taxon>Ostariophysi</taxon>
        <taxon>Cypriniformes</taxon>
        <taxon>Cyprinidae</taxon>
        <taxon>Labeoninae</taxon>
        <taxon>Labeonini</taxon>
        <taxon>Cirrhinus</taxon>
    </lineage>
</organism>
<evidence type="ECO:0000259" key="3">
    <source>
        <dbReference type="Pfam" id="PF00122"/>
    </source>
</evidence>
<dbReference type="GO" id="GO:0046872">
    <property type="term" value="F:metal ion binding"/>
    <property type="evidence" value="ECO:0007669"/>
    <property type="project" value="UniProtKB-KW"/>
</dbReference>
<dbReference type="SUPFAM" id="SSF81653">
    <property type="entry name" value="Calcium ATPase, transduction domain A"/>
    <property type="match status" value="1"/>
</dbReference>
<reference evidence="4 5" key="1">
    <citation type="submission" date="2024-05" db="EMBL/GenBank/DDBJ databases">
        <title>Genome sequencing and assembly of Indian major carp, Cirrhinus mrigala (Hamilton, 1822).</title>
        <authorList>
            <person name="Mohindra V."/>
            <person name="Chowdhury L.M."/>
            <person name="Lal K."/>
            <person name="Jena J.K."/>
        </authorList>
    </citation>
    <scope>NUCLEOTIDE SEQUENCE [LARGE SCALE GENOMIC DNA]</scope>
    <source>
        <strain evidence="4">CM1030</strain>
        <tissue evidence="4">Blood</tissue>
    </source>
</reference>
<accession>A0ABD0QWB1</accession>
<dbReference type="Pfam" id="PF00122">
    <property type="entry name" value="E1-E2_ATPase"/>
    <property type="match status" value="1"/>
</dbReference>
<evidence type="ECO:0000313" key="4">
    <source>
        <dbReference type="EMBL" id="KAL0190526.1"/>
    </source>
</evidence>
<proteinExistence type="predicted"/>
<dbReference type="EMBL" id="JAMKFB020000006">
    <property type="protein sequence ID" value="KAL0190526.1"/>
    <property type="molecule type" value="Genomic_DNA"/>
</dbReference>
<dbReference type="Proteomes" id="UP001529510">
    <property type="component" value="Unassembled WGS sequence"/>
</dbReference>
<name>A0ABD0QWB1_CIRMR</name>
<keyword evidence="1" id="KW-0479">Metal-binding</keyword>
<keyword evidence="2" id="KW-1278">Translocase</keyword>
<comment type="caution">
    <text evidence="4">The sequence shown here is derived from an EMBL/GenBank/DDBJ whole genome shotgun (WGS) entry which is preliminary data.</text>
</comment>
<evidence type="ECO:0000256" key="2">
    <source>
        <dbReference type="ARBA" id="ARBA00022967"/>
    </source>
</evidence>
<dbReference type="PANTHER" id="PTHR43520">
    <property type="entry name" value="ATP7, ISOFORM B"/>
    <property type="match status" value="1"/>
</dbReference>
<dbReference type="AlphaFoldDB" id="A0ABD0QWB1"/>
<gene>
    <name evidence="4" type="ORF">M9458_013224</name>
</gene>
<evidence type="ECO:0000256" key="1">
    <source>
        <dbReference type="ARBA" id="ARBA00022723"/>
    </source>
</evidence>
<feature type="domain" description="P-type ATPase A" evidence="3">
    <location>
        <begin position="2"/>
        <end position="47"/>
    </location>
</feature>